<evidence type="ECO:0000313" key="2">
    <source>
        <dbReference type="EMBL" id="GBM71965.1"/>
    </source>
</evidence>
<dbReference type="OrthoDB" id="6422160at2759"/>
<protein>
    <submittedName>
        <fullName evidence="2">Uncharacterized protein</fullName>
    </submittedName>
</protein>
<comment type="caution">
    <text evidence="2">The sequence shown here is derived from an EMBL/GenBank/DDBJ whole genome shotgun (WGS) entry which is preliminary data.</text>
</comment>
<accession>A0A4Y2I310</accession>
<dbReference type="EMBL" id="BGPR01002347">
    <property type="protein sequence ID" value="GBM71965.1"/>
    <property type="molecule type" value="Genomic_DNA"/>
</dbReference>
<dbReference type="AlphaFoldDB" id="A0A4Y2I310"/>
<reference evidence="2 3" key="1">
    <citation type="journal article" date="2019" name="Sci. Rep.">
        <title>Orb-weaving spider Araneus ventricosus genome elucidates the spidroin gene catalogue.</title>
        <authorList>
            <person name="Kono N."/>
            <person name="Nakamura H."/>
            <person name="Ohtoshi R."/>
            <person name="Moran D.A.P."/>
            <person name="Shinohara A."/>
            <person name="Yoshida Y."/>
            <person name="Fujiwara M."/>
            <person name="Mori M."/>
            <person name="Tomita M."/>
            <person name="Arakawa K."/>
        </authorList>
    </citation>
    <scope>NUCLEOTIDE SEQUENCE [LARGE SCALE GENOMIC DNA]</scope>
</reference>
<name>A0A4Y2I310_ARAVE</name>
<keyword evidence="3" id="KW-1185">Reference proteome</keyword>
<gene>
    <name evidence="2" type="ORF">AVEN_185828_1</name>
</gene>
<sequence length="99" mass="11271">MAPISDSAPELQSQIQVLRSCNPGQQGSCRDREVKSFTIYDLRQNRREAERERERQVPAESLPDPQRFERANTNFDLELSSPPLSAPLLLEGRVTFPAM</sequence>
<proteinExistence type="predicted"/>
<feature type="compositionally biased region" description="Basic and acidic residues" evidence="1">
    <location>
        <begin position="45"/>
        <end position="57"/>
    </location>
</feature>
<evidence type="ECO:0000256" key="1">
    <source>
        <dbReference type="SAM" id="MobiDB-lite"/>
    </source>
</evidence>
<evidence type="ECO:0000313" key="3">
    <source>
        <dbReference type="Proteomes" id="UP000499080"/>
    </source>
</evidence>
<organism evidence="2 3">
    <name type="scientific">Araneus ventricosus</name>
    <name type="common">Orbweaver spider</name>
    <name type="synonym">Epeira ventricosa</name>
    <dbReference type="NCBI Taxonomy" id="182803"/>
    <lineage>
        <taxon>Eukaryota</taxon>
        <taxon>Metazoa</taxon>
        <taxon>Ecdysozoa</taxon>
        <taxon>Arthropoda</taxon>
        <taxon>Chelicerata</taxon>
        <taxon>Arachnida</taxon>
        <taxon>Araneae</taxon>
        <taxon>Araneomorphae</taxon>
        <taxon>Entelegynae</taxon>
        <taxon>Araneoidea</taxon>
        <taxon>Araneidae</taxon>
        <taxon>Araneus</taxon>
    </lineage>
</organism>
<dbReference type="Proteomes" id="UP000499080">
    <property type="component" value="Unassembled WGS sequence"/>
</dbReference>
<feature type="region of interest" description="Disordered" evidence="1">
    <location>
        <begin position="45"/>
        <end position="68"/>
    </location>
</feature>